<keyword evidence="5 6" id="KW-0560">Oxidoreductase</keyword>
<dbReference type="Gene3D" id="1.10.540.10">
    <property type="entry name" value="Acyl-CoA dehydrogenase/oxidase, N-terminal domain"/>
    <property type="match status" value="1"/>
</dbReference>
<dbReference type="Gene3D" id="1.20.140.10">
    <property type="entry name" value="Butyryl-CoA Dehydrogenase, subunit A, domain 3"/>
    <property type="match status" value="1"/>
</dbReference>
<dbReference type="InterPro" id="IPR037069">
    <property type="entry name" value="AcylCoA_DH/ox_N_sf"/>
</dbReference>
<gene>
    <name evidence="11" type="ORF">SAMN02745126_05111</name>
</gene>
<reference evidence="12" key="1">
    <citation type="submission" date="2017-02" db="EMBL/GenBank/DDBJ databases">
        <authorList>
            <person name="Varghese N."/>
            <person name="Submissions S."/>
        </authorList>
    </citation>
    <scope>NUCLEOTIDE SEQUENCE [LARGE SCALE GENOMIC DNA]</scope>
    <source>
        <strain evidence="12">ATCC 27094</strain>
    </source>
</reference>
<evidence type="ECO:0000256" key="2">
    <source>
        <dbReference type="ARBA" id="ARBA00009347"/>
    </source>
</evidence>
<organism evidence="11 12">
    <name type="scientific">Enhydrobacter aerosaccus</name>
    <dbReference type="NCBI Taxonomy" id="225324"/>
    <lineage>
        <taxon>Bacteria</taxon>
        <taxon>Pseudomonadati</taxon>
        <taxon>Pseudomonadota</taxon>
        <taxon>Alphaproteobacteria</taxon>
        <taxon>Hyphomicrobiales</taxon>
        <taxon>Enhydrobacter</taxon>
    </lineage>
</organism>
<dbReference type="InterPro" id="IPR006091">
    <property type="entry name" value="Acyl-CoA_Oxase/DH_mid-dom"/>
</dbReference>
<dbReference type="Pfam" id="PF00441">
    <property type="entry name" value="Acyl-CoA_dh_1"/>
    <property type="match status" value="1"/>
</dbReference>
<dbReference type="InterPro" id="IPR013786">
    <property type="entry name" value="AcylCoA_DH/ox_N"/>
</dbReference>
<feature type="domain" description="Acyl-CoA oxidase/dehydrogenase middle" evidence="9">
    <location>
        <begin position="124"/>
        <end position="202"/>
    </location>
</feature>
<dbReference type="InterPro" id="IPR046373">
    <property type="entry name" value="Acyl-CoA_Oxase/DH_mid-dom_sf"/>
</dbReference>
<comment type="cofactor">
    <cofactor evidence="1 6">
        <name>FAD</name>
        <dbReference type="ChEBI" id="CHEBI:57692"/>
    </cofactor>
</comment>
<dbReference type="SUPFAM" id="SSF56645">
    <property type="entry name" value="Acyl-CoA dehydrogenase NM domain-like"/>
    <property type="match status" value="1"/>
</dbReference>
<evidence type="ECO:0000313" key="12">
    <source>
        <dbReference type="Proteomes" id="UP000190092"/>
    </source>
</evidence>
<dbReference type="Pfam" id="PF02770">
    <property type="entry name" value="Acyl-CoA_dh_M"/>
    <property type="match status" value="1"/>
</dbReference>
<dbReference type="PANTHER" id="PTHR43884:SF20">
    <property type="entry name" value="ACYL-COA DEHYDROGENASE FADE28"/>
    <property type="match status" value="1"/>
</dbReference>
<protein>
    <submittedName>
        <fullName evidence="11">Acyl-CoA dehydrogenase</fullName>
    </submittedName>
</protein>
<dbReference type="Proteomes" id="UP000190092">
    <property type="component" value="Unassembled WGS sequence"/>
</dbReference>
<dbReference type="STRING" id="225324.SAMN02745126_05111"/>
<evidence type="ECO:0000259" key="10">
    <source>
        <dbReference type="Pfam" id="PF02771"/>
    </source>
</evidence>
<dbReference type="InterPro" id="IPR009100">
    <property type="entry name" value="AcylCoA_DH/oxidase_NM_dom_sf"/>
</dbReference>
<evidence type="ECO:0000256" key="7">
    <source>
        <dbReference type="SAM" id="MobiDB-lite"/>
    </source>
</evidence>
<dbReference type="OrthoDB" id="7328575at2"/>
<sequence>MRFSFTPEQDEFRATLRRALEARSPTKEVRRLMATEAGFDPDAWKKLNQELGLTGLHIPEAYGGQGFGFGELGIVLEEMGRALLCAPFFSTAALATTAILNAGTEEQKKALLPSIAAGETTATFAFSESDGGNDASSVSTTATPSGSTYRLDGTKSFVIDGHTADLIVVLARRPGSKGEEGLSFFTVAGNAPGVDRRQLKTMDETRKLARIAFKSAEARLLGEANAGAAPFARTIQQALVCLANEMVGGADRLREDALEYVKMRMQFGRSIASFQTTKNKAADMLVDVELAKSAAYYAAAALDEGDEDLPAVASLAKACASEAYLQTAIHAVQMHGGIGFTWDNDTHLWFKRAKSSEILFGDANEHREKMMQHWTH</sequence>
<feature type="compositionally biased region" description="Polar residues" evidence="7">
    <location>
        <begin position="134"/>
        <end position="146"/>
    </location>
</feature>
<feature type="domain" description="Acyl-CoA dehydrogenase/oxidase C-terminal" evidence="8">
    <location>
        <begin position="233"/>
        <end position="371"/>
    </location>
</feature>
<evidence type="ECO:0000256" key="3">
    <source>
        <dbReference type="ARBA" id="ARBA00022630"/>
    </source>
</evidence>
<evidence type="ECO:0000256" key="4">
    <source>
        <dbReference type="ARBA" id="ARBA00022827"/>
    </source>
</evidence>
<dbReference type="GO" id="GO:0003995">
    <property type="term" value="F:acyl-CoA dehydrogenase activity"/>
    <property type="evidence" value="ECO:0007669"/>
    <property type="project" value="TreeGrafter"/>
</dbReference>
<name>A0A1T4SUB6_9HYPH</name>
<comment type="similarity">
    <text evidence="2 6">Belongs to the acyl-CoA dehydrogenase family.</text>
</comment>
<dbReference type="AlphaFoldDB" id="A0A1T4SUB6"/>
<evidence type="ECO:0000256" key="5">
    <source>
        <dbReference type="ARBA" id="ARBA00023002"/>
    </source>
</evidence>
<accession>A0A1T4SUB6</accession>
<feature type="domain" description="Acyl-CoA dehydrogenase/oxidase N-terminal" evidence="10">
    <location>
        <begin position="6"/>
        <end position="119"/>
    </location>
</feature>
<evidence type="ECO:0000259" key="9">
    <source>
        <dbReference type="Pfam" id="PF02770"/>
    </source>
</evidence>
<evidence type="ECO:0000256" key="1">
    <source>
        <dbReference type="ARBA" id="ARBA00001974"/>
    </source>
</evidence>
<dbReference type="InterPro" id="IPR036250">
    <property type="entry name" value="AcylCo_DH-like_C"/>
</dbReference>
<dbReference type="InterPro" id="IPR009075">
    <property type="entry name" value="AcylCo_DH/oxidase_C"/>
</dbReference>
<dbReference type="RefSeq" id="WP_085936860.1">
    <property type="nucleotide sequence ID" value="NZ_FUWJ01000010.1"/>
</dbReference>
<evidence type="ECO:0000256" key="6">
    <source>
        <dbReference type="RuleBase" id="RU362125"/>
    </source>
</evidence>
<keyword evidence="4 6" id="KW-0274">FAD</keyword>
<dbReference type="CDD" id="cd00567">
    <property type="entry name" value="ACAD"/>
    <property type="match status" value="1"/>
</dbReference>
<dbReference type="PANTHER" id="PTHR43884">
    <property type="entry name" value="ACYL-COA DEHYDROGENASE"/>
    <property type="match status" value="1"/>
</dbReference>
<dbReference type="EMBL" id="FUWJ01000010">
    <property type="protein sequence ID" value="SKA31763.1"/>
    <property type="molecule type" value="Genomic_DNA"/>
</dbReference>
<proteinExistence type="inferred from homology"/>
<keyword evidence="3 6" id="KW-0285">Flavoprotein</keyword>
<dbReference type="Gene3D" id="2.40.110.10">
    <property type="entry name" value="Butyryl-CoA Dehydrogenase, subunit A, domain 2"/>
    <property type="match status" value="1"/>
</dbReference>
<dbReference type="Pfam" id="PF02771">
    <property type="entry name" value="Acyl-CoA_dh_N"/>
    <property type="match status" value="1"/>
</dbReference>
<keyword evidence="12" id="KW-1185">Reference proteome</keyword>
<dbReference type="GO" id="GO:0050660">
    <property type="term" value="F:flavin adenine dinucleotide binding"/>
    <property type="evidence" value="ECO:0007669"/>
    <property type="project" value="InterPro"/>
</dbReference>
<evidence type="ECO:0000313" key="11">
    <source>
        <dbReference type="EMBL" id="SKA31763.1"/>
    </source>
</evidence>
<feature type="region of interest" description="Disordered" evidence="7">
    <location>
        <begin position="127"/>
        <end position="146"/>
    </location>
</feature>
<dbReference type="SUPFAM" id="SSF47203">
    <property type="entry name" value="Acyl-CoA dehydrogenase C-terminal domain-like"/>
    <property type="match status" value="1"/>
</dbReference>
<evidence type="ECO:0000259" key="8">
    <source>
        <dbReference type="Pfam" id="PF00441"/>
    </source>
</evidence>